<organism evidence="2 3">
    <name type="scientific">Candidatus Jettenia ecosi</name>
    <dbReference type="NCBI Taxonomy" id="2494326"/>
    <lineage>
        <taxon>Bacteria</taxon>
        <taxon>Pseudomonadati</taxon>
        <taxon>Planctomycetota</taxon>
        <taxon>Candidatus Brocadiia</taxon>
        <taxon>Candidatus Brocadiales</taxon>
        <taxon>Candidatus Brocadiaceae</taxon>
        <taxon>Candidatus Jettenia</taxon>
    </lineage>
</organism>
<dbReference type="EMBL" id="SULG01000001">
    <property type="protein sequence ID" value="TLD43656.1"/>
    <property type="molecule type" value="Genomic_DNA"/>
</dbReference>
<keyword evidence="1" id="KW-1133">Transmembrane helix</keyword>
<dbReference type="Proteomes" id="UP000319783">
    <property type="component" value="Unassembled WGS sequence"/>
</dbReference>
<name>A0A533QFT5_9BACT</name>
<sequence>MFPRSKNKEQKEQGFTLIEILVAIFVLVIGIFGVMALFPVGIQKTGKIAKTTLGAISAEVPLAYASYKYPENSGGPDYHIQDIVNLISGTNTPACYFYPGTGVITIPGNSLYGWNTVLVPVDMSTPGNGTATSIAETYLFRQQTAVYKNYTTNNGTATFTYNSTIVSNVSNINTISVNHFICNIQNHIWYRVVDVNELAGSITIKYPYEYETTSAAYISTNTIVGLYNTMLTSH</sequence>
<dbReference type="NCBIfam" id="TIGR02532">
    <property type="entry name" value="IV_pilin_GFxxxE"/>
    <property type="match status" value="1"/>
</dbReference>
<dbReference type="Pfam" id="PF07963">
    <property type="entry name" value="N_methyl"/>
    <property type="match status" value="1"/>
</dbReference>
<evidence type="ECO:0000313" key="3">
    <source>
        <dbReference type="Proteomes" id="UP000319783"/>
    </source>
</evidence>
<feature type="transmembrane region" description="Helical" evidence="1">
    <location>
        <begin position="20"/>
        <end position="42"/>
    </location>
</feature>
<evidence type="ECO:0008006" key="4">
    <source>
        <dbReference type="Google" id="ProtNLM"/>
    </source>
</evidence>
<reference evidence="2 3" key="1">
    <citation type="submission" date="2019-04" db="EMBL/GenBank/DDBJ databases">
        <title>Genome of a novel bacterium Candidatus Jettenia ecosi reconstructed from metagenome of an anammox bioreactor.</title>
        <authorList>
            <person name="Mardanov A.V."/>
            <person name="Beletsky A.V."/>
            <person name="Ravin N.V."/>
            <person name="Botchkova E.A."/>
            <person name="Litti Y.V."/>
            <person name="Nozhevnikova A.N."/>
        </authorList>
    </citation>
    <scope>NUCLEOTIDE SEQUENCE [LARGE SCALE GENOMIC DNA]</scope>
    <source>
        <strain evidence="2">J2</strain>
    </source>
</reference>
<dbReference type="InterPro" id="IPR012902">
    <property type="entry name" value="N_methyl_site"/>
</dbReference>
<evidence type="ECO:0000256" key="1">
    <source>
        <dbReference type="SAM" id="Phobius"/>
    </source>
</evidence>
<dbReference type="PROSITE" id="PS00409">
    <property type="entry name" value="PROKAR_NTER_METHYL"/>
    <property type="match status" value="1"/>
</dbReference>
<keyword evidence="1" id="KW-0472">Membrane</keyword>
<protein>
    <recommendedName>
        <fullName evidence="4">Prepilin-type N-terminal cleavage/methylation domain-containing protein</fullName>
    </recommendedName>
</protein>
<proteinExistence type="predicted"/>
<gene>
    <name evidence="2" type="ORF">JETT_0087</name>
</gene>
<dbReference type="AlphaFoldDB" id="A0A533QFT5"/>
<keyword evidence="1" id="KW-0812">Transmembrane</keyword>
<comment type="caution">
    <text evidence="2">The sequence shown here is derived from an EMBL/GenBank/DDBJ whole genome shotgun (WGS) entry which is preliminary data.</text>
</comment>
<evidence type="ECO:0000313" key="2">
    <source>
        <dbReference type="EMBL" id="TLD43656.1"/>
    </source>
</evidence>
<accession>A0A533QFT5</accession>